<comment type="caution">
    <text evidence="1">The sequence shown here is derived from an EMBL/GenBank/DDBJ whole genome shotgun (WGS) entry which is preliminary data.</text>
</comment>
<dbReference type="Proteomes" id="UP000717996">
    <property type="component" value="Unassembled WGS sequence"/>
</dbReference>
<dbReference type="OrthoDB" id="2247048at2759"/>
<dbReference type="SUPFAM" id="SSF46689">
    <property type="entry name" value="Homeodomain-like"/>
    <property type="match status" value="1"/>
</dbReference>
<name>A0A9P6Y7F9_RHIOR</name>
<organism evidence="1 2">
    <name type="scientific">Rhizopus oryzae</name>
    <name type="common">Mucormycosis agent</name>
    <name type="synonym">Rhizopus arrhizus var. delemar</name>
    <dbReference type="NCBI Taxonomy" id="64495"/>
    <lineage>
        <taxon>Eukaryota</taxon>
        <taxon>Fungi</taxon>
        <taxon>Fungi incertae sedis</taxon>
        <taxon>Mucoromycota</taxon>
        <taxon>Mucoromycotina</taxon>
        <taxon>Mucoromycetes</taxon>
        <taxon>Mucorales</taxon>
        <taxon>Mucorineae</taxon>
        <taxon>Rhizopodaceae</taxon>
        <taxon>Rhizopus</taxon>
    </lineage>
</organism>
<gene>
    <name evidence="1" type="ORF">G6F51_007976</name>
</gene>
<proteinExistence type="predicted"/>
<evidence type="ECO:0000313" key="1">
    <source>
        <dbReference type="EMBL" id="KAG1541302.1"/>
    </source>
</evidence>
<protein>
    <submittedName>
        <fullName evidence="1">Uncharacterized protein</fullName>
    </submittedName>
</protein>
<dbReference type="EMBL" id="JAANIT010001257">
    <property type="protein sequence ID" value="KAG1541302.1"/>
    <property type="molecule type" value="Genomic_DNA"/>
</dbReference>
<sequence>MDLVVDEELFAIETISSRTQFLINKPPERHLHMMLPAAAERDSEDAAMELSNKRQYTFYSDDEKTRFFHLFFSKCLSAAAAARQLGIHVRAAQRWVRRYRKDPESIFEKKKRSGRRRILGEEHKKFLLNYIDDNPSAVVTEVYSLQFYDNSV</sequence>
<evidence type="ECO:0000313" key="2">
    <source>
        <dbReference type="Proteomes" id="UP000717996"/>
    </source>
</evidence>
<dbReference type="AlphaFoldDB" id="A0A9P6Y7F9"/>
<accession>A0A9P6Y7F9</accession>
<dbReference type="InterPro" id="IPR009057">
    <property type="entry name" value="Homeodomain-like_sf"/>
</dbReference>
<reference evidence="1" key="1">
    <citation type="journal article" date="2020" name="Microb. Genom.">
        <title>Genetic diversity of clinical and environmental Mucorales isolates obtained from an investigation of mucormycosis cases among solid organ transplant recipients.</title>
        <authorList>
            <person name="Nguyen M.H."/>
            <person name="Kaul D."/>
            <person name="Muto C."/>
            <person name="Cheng S.J."/>
            <person name="Richter R.A."/>
            <person name="Bruno V.M."/>
            <person name="Liu G."/>
            <person name="Beyhan S."/>
            <person name="Sundermann A.J."/>
            <person name="Mounaud S."/>
            <person name="Pasculle A.W."/>
            <person name="Nierman W.C."/>
            <person name="Driscoll E."/>
            <person name="Cumbie R."/>
            <person name="Clancy C.J."/>
            <person name="Dupont C.L."/>
        </authorList>
    </citation>
    <scope>NUCLEOTIDE SEQUENCE</scope>
    <source>
        <strain evidence="1">GL16</strain>
    </source>
</reference>